<dbReference type="GO" id="GO:0005524">
    <property type="term" value="F:ATP binding"/>
    <property type="evidence" value="ECO:0007669"/>
    <property type="project" value="UniProtKB-KW"/>
</dbReference>
<keyword evidence="2" id="KW-0227">DNA damage</keyword>
<evidence type="ECO:0000256" key="2">
    <source>
        <dbReference type="ARBA" id="ARBA00022763"/>
    </source>
</evidence>
<evidence type="ECO:0000256" key="1">
    <source>
        <dbReference type="ARBA" id="ARBA00022741"/>
    </source>
</evidence>
<evidence type="ECO:0000256" key="5">
    <source>
        <dbReference type="ARBA" id="ARBA00022840"/>
    </source>
</evidence>
<keyword evidence="4" id="KW-0347">Helicase</keyword>
<dbReference type="Proteomes" id="UP000004773">
    <property type="component" value="Unassembled WGS sequence"/>
</dbReference>
<dbReference type="EMBL" id="ACRO01000015">
    <property type="protein sequence ID" value="EGF88484.1"/>
    <property type="molecule type" value="Genomic_DNA"/>
</dbReference>
<dbReference type="GO" id="GO:0006281">
    <property type="term" value="P:DNA repair"/>
    <property type="evidence" value="ECO:0007669"/>
    <property type="project" value="UniProtKB-KW"/>
</dbReference>
<evidence type="ECO:0000256" key="3">
    <source>
        <dbReference type="ARBA" id="ARBA00022801"/>
    </source>
</evidence>
<evidence type="ECO:0000256" key="7">
    <source>
        <dbReference type="ARBA" id="ARBA00023204"/>
    </source>
</evidence>
<dbReference type="GO" id="GO:0016787">
    <property type="term" value="F:hydrolase activity"/>
    <property type="evidence" value="ECO:0007669"/>
    <property type="project" value="UniProtKB-KW"/>
</dbReference>
<dbReference type="GO" id="GO:0004386">
    <property type="term" value="F:helicase activity"/>
    <property type="evidence" value="ECO:0007669"/>
    <property type="project" value="UniProtKB-KW"/>
</dbReference>
<evidence type="ECO:0000256" key="6">
    <source>
        <dbReference type="ARBA" id="ARBA00023125"/>
    </source>
</evidence>
<keyword evidence="3" id="KW-0378">Hydrolase</keyword>
<keyword evidence="5" id="KW-0067">ATP-binding</keyword>
<dbReference type="AlphaFoldDB" id="A0AA87AU38"/>
<proteinExistence type="predicted"/>
<evidence type="ECO:0000256" key="8">
    <source>
        <dbReference type="SAM" id="MobiDB-lite"/>
    </source>
</evidence>
<keyword evidence="1" id="KW-0547">Nucleotide-binding</keyword>
<reference evidence="10 11" key="1">
    <citation type="submission" date="2011-03" db="EMBL/GenBank/DDBJ databases">
        <title>The Genome Sequence of Gemella haemolysans M341.</title>
        <authorList>
            <consortium name="The Broad Institute Genome Sequencing Platform"/>
            <consortium name="The Broad Institute Genome Sequencing Center for Infectious Disease"/>
            <person name="Earl A."/>
            <person name="Ward D."/>
            <person name="Feldgarden M."/>
            <person name="Gevers D."/>
            <person name="Sibley C.D."/>
            <person name="Field T.R."/>
            <person name="Grinwis M."/>
            <person name="Eshaghurshan C.S."/>
            <person name="Surette M.G."/>
            <person name="Young S.K."/>
            <person name="Zeng Q."/>
            <person name="Gargeya S."/>
            <person name="Fitzgerald M."/>
            <person name="Haas B."/>
            <person name="Abouelleil A."/>
            <person name="Alvarado L."/>
            <person name="Arachchi H.M."/>
            <person name="Berlin A."/>
            <person name="Brown A."/>
            <person name="Chapman S.B."/>
            <person name="Chen Z."/>
            <person name="Dunbar C."/>
            <person name="Freedman E."/>
            <person name="Gearin G."/>
            <person name="Gellesch M."/>
            <person name="Goldberg J."/>
            <person name="Griggs A."/>
            <person name="Gujja S."/>
            <person name="Heilman E.R."/>
            <person name="Heiman D."/>
            <person name="Howarth C."/>
            <person name="Larson L."/>
            <person name="Lui A."/>
            <person name="MacDonald P.J.P."/>
            <person name="Mehta T."/>
            <person name="Montmayeur A."/>
            <person name="Murphy C."/>
            <person name="Neiman D."/>
            <person name="Pearson M."/>
            <person name="Priest M."/>
            <person name="Roberts A."/>
            <person name="Saif S."/>
            <person name="Shea T."/>
            <person name="Shenoy N."/>
            <person name="Sisk P."/>
            <person name="Stolte C."/>
            <person name="Sykes S."/>
            <person name="White J."/>
            <person name="Yandava C."/>
            <person name="Wortman J."/>
            <person name="Nusbaum C."/>
            <person name="Birren B."/>
        </authorList>
    </citation>
    <scope>NUCLEOTIDE SEQUENCE [LARGE SCALE GENOMIC DNA]</scope>
    <source>
        <strain evidence="10 11">M341</strain>
    </source>
</reference>
<dbReference type="GO" id="GO:0003677">
    <property type="term" value="F:DNA binding"/>
    <property type="evidence" value="ECO:0007669"/>
    <property type="project" value="UniProtKB-KW"/>
</dbReference>
<keyword evidence="6" id="KW-0238">DNA-binding</keyword>
<dbReference type="RefSeq" id="WP_003147096.1">
    <property type="nucleotide sequence ID" value="NZ_GL883583.1"/>
</dbReference>
<organism evidence="10 11">
    <name type="scientific">Gemella haemolysans M341</name>
    <dbReference type="NCBI Taxonomy" id="562981"/>
    <lineage>
        <taxon>Bacteria</taxon>
        <taxon>Bacillati</taxon>
        <taxon>Bacillota</taxon>
        <taxon>Bacilli</taxon>
        <taxon>Bacillales</taxon>
        <taxon>Gemellaceae</taxon>
        <taxon>Gemella</taxon>
    </lineage>
</organism>
<evidence type="ECO:0000256" key="4">
    <source>
        <dbReference type="ARBA" id="ARBA00022806"/>
    </source>
</evidence>
<dbReference type="Gene3D" id="3.90.320.10">
    <property type="match status" value="1"/>
</dbReference>
<dbReference type="Pfam" id="PF12705">
    <property type="entry name" value="PDDEXK_1"/>
    <property type="match status" value="1"/>
</dbReference>
<evidence type="ECO:0000259" key="9">
    <source>
        <dbReference type="Pfam" id="PF12705"/>
    </source>
</evidence>
<dbReference type="InterPro" id="IPR038726">
    <property type="entry name" value="PDDEXK_AddAB-type"/>
</dbReference>
<feature type="region of interest" description="Disordered" evidence="8">
    <location>
        <begin position="526"/>
        <end position="558"/>
    </location>
</feature>
<dbReference type="InterPro" id="IPR011604">
    <property type="entry name" value="PDDEXK-like_dom_sf"/>
</dbReference>
<name>A0AA87AU38_9BACL</name>
<feature type="domain" description="PD-(D/E)XK endonuclease-like" evidence="9">
    <location>
        <begin position="3"/>
        <end position="230"/>
    </location>
</feature>
<accession>A0AA87AU38</accession>
<comment type="caution">
    <text evidence="10">The sequence shown here is derived from an EMBL/GenBank/DDBJ whole genome shotgun (WGS) entry which is preliminary data.</text>
</comment>
<evidence type="ECO:0000313" key="10">
    <source>
        <dbReference type="EMBL" id="EGF88484.1"/>
    </source>
</evidence>
<gene>
    <name evidence="10" type="ORF">HMPREF0428_01002</name>
</gene>
<protein>
    <recommendedName>
        <fullName evidence="9">PD-(D/E)XK endonuclease-like domain-containing protein</fullName>
    </recommendedName>
</protein>
<evidence type="ECO:0000313" key="11">
    <source>
        <dbReference type="Proteomes" id="UP000004773"/>
    </source>
</evidence>
<sequence length="558" mass="65477">MRYSYSRVSLFEQCKYAFQFKYIFEIDTIPNLEANNPLIIGSAVHGGIEGKDFEKLYLDNFPKITDLHVNELIKMNVQVDRVIRKLNAFNCEYEVEIATDNFLGFIDLVIHNKDGSVSIFDFKYSNNVENYLNSRQLHIYKYYYEKIFNKPVKSLGYIFIPKTFIKQKKTEDLHGFRKRIVASLEQPFIKYVEYDETKVNEFFKIIEKIENTDFKGLFPKCNNPHCEYCRGENYMFKLPENKKREKVIDTKPDLWIYADSYVGKSTFVDKFEDLLFINTDGNTDNTESPFVLIRNEKKQEGRLIKTKFGWESFLEVIDSLETQENTFKTIAIDLVEDLRDLCRLYIFDKYNWEHESDGGFGKGWQMVSSEFNTAMKRLKSLGYQIVYISKEKREEVKLRNGNTRTIFTPNIDDKTANVLSGTVDLTVRAFIDEEGKRKLQLKKVNNAFGGGRFNFKRDLIDLDMNEFKEALIEAQDGVKSKEVKEVKETTPPDTSIPDTVETEVVVEEKPKRRRKTKPAEEELFVVTDDDGNEVVNPFTEEVELEKTETKTRRRRRGE</sequence>
<dbReference type="Pfam" id="PF13479">
    <property type="entry name" value="AAA_24"/>
    <property type="match status" value="1"/>
</dbReference>
<keyword evidence="7" id="KW-0234">DNA repair</keyword>